<dbReference type="OrthoDB" id="3066591at2"/>
<keyword evidence="2" id="KW-1185">Reference proteome</keyword>
<proteinExistence type="predicted"/>
<evidence type="ECO:0000313" key="1">
    <source>
        <dbReference type="EMBL" id="SHH57432.1"/>
    </source>
</evidence>
<sequence>MAVPERIIVTIEGVPFEELTEEHRRKIIERNTDMAAEIVTGEVIKMAEEGKSVEEIKRFLRLE</sequence>
<protein>
    <submittedName>
        <fullName evidence="1">Uncharacterized protein</fullName>
    </submittedName>
</protein>
<dbReference type="AlphaFoldDB" id="A0A1M5U332"/>
<name>A0A1M5U332_9FIRM</name>
<reference evidence="1 2" key="1">
    <citation type="submission" date="2016-11" db="EMBL/GenBank/DDBJ databases">
        <authorList>
            <person name="Jaros S."/>
            <person name="Januszkiewicz K."/>
            <person name="Wedrychowicz H."/>
        </authorList>
    </citation>
    <scope>NUCLEOTIDE SEQUENCE [LARGE SCALE GENOMIC DNA]</scope>
    <source>
        <strain evidence="1 2">DSM 13106</strain>
    </source>
</reference>
<accession>A0A1M5U332</accession>
<organism evidence="1 2">
    <name type="scientific">Sporanaerobacter acetigenes DSM 13106</name>
    <dbReference type="NCBI Taxonomy" id="1123281"/>
    <lineage>
        <taxon>Bacteria</taxon>
        <taxon>Bacillati</taxon>
        <taxon>Bacillota</taxon>
        <taxon>Tissierellia</taxon>
        <taxon>Tissierellales</taxon>
        <taxon>Sporanaerobacteraceae</taxon>
        <taxon>Sporanaerobacter</taxon>
    </lineage>
</organism>
<gene>
    <name evidence="1" type="ORF">SAMN02745180_00512</name>
</gene>
<dbReference type="STRING" id="1123281.SAMN02745180_00512"/>
<dbReference type="Proteomes" id="UP000184389">
    <property type="component" value="Unassembled WGS sequence"/>
</dbReference>
<evidence type="ECO:0000313" key="2">
    <source>
        <dbReference type="Proteomes" id="UP000184389"/>
    </source>
</evidence>
<dbReference type="RefSeq" id="WP_072743103.1">
    <property type="nucleotide sequence ID" value="NZ_FQXR01000003.1"/>
</dbReference>
<dbReference type="EMBL" id="FQXR01000003">
    <property type="protein sequence ID" value="SHH57432.1"/>
    <property type="molecule type" value="Genomic_DNA"/>
</dbReference>